<dbReference type="EMBL" id="CAJOBJ010080674">
    <property type="protein sequence ID" value="CAF4499586.1"/>
    <property type="molecule type" value="Genomic_DNA"/>
</dbReference>
<proteinExistence type="predicted"/>
<organism evidence="2 3">
    <name type="scientific">Rotaria magnacalcarata</name>
    <dbReference type="NCBI Taxonomy" id="392030"/>
    <lineage>
        <taxon>Eukaryota</taxon>
        <taxon>Metazoa</taxon>
        <taxon>Spiralia</taxon>
        <taxon>Gnathifera</taxon>
        <taxon>Rotifera</taxon>
        <taxon>Eurotatoria</taxon>
        <taxon>Bdelloidea</taxon>
        <taxon>Philodinida</taxon>
        <taxon>Philodinidae</taxon>
        <taxon>Rotaria</taxon>
    </lineage>
</organism>
<accession>A0A8S2XM87</accession>
<dbReference type="InterPro" id="IPR055458">
    <property type="entry name" value="IFT52_GIFT"/>
</dbReference>
<feature type="domain" description="IFT52 GIFT" evidence="1">
    <location>
        <begin position="4"/>
        <end position="39"/>
    </location>
</feature>
<name>A0A8S2XM87_9BILA</name>
<evidence type="ECO:0000313" key="2">
    <source>
        <dbReference type="EMBL" id="CAF4499586.1"/>
    </source>
</evidence>
<dbReference type="Pfam" id="PF23355">
    <property type="entry name" value="IFT52_GIFT"/>
    <property type="match status" value="1"/>
</dbReference>
<gene>
    <name evidence="2" type="ORF">GIL414_LOCUS34643</name>
</gene>
<dbReference type="AlphaFoldDB" id="A0A8S2XM87"/>
<evidence type="ECO:0000313" key="3">
    <source>
        <dbReference type="Proteomes" id="UP000681720"/>
    </source>
</evidence>
<protein>
    <recommendedName>
        <fullName evidence="1">IFT52 GIFT domain-containing protein</fullName>
    </recommendedName>
</protein>
<reference evidence="2" key="1">
    <citation type="submission" date="2021-02" db="EMBL/GenBank/DDBJ databases">
        <authorList>
            <person name="Nowell W R."/>
        </authorList>
    </citation>
    <scope>NUCLEOTIDE SEQUENCE</scope>
</reference>
<feature type="non-terminal residue" evidence="2">
    <location>
        <position position="1"/>
    </location>
</feature>
<comment type="caution">
    <text evidence="2">The sequence shown here is derived from an EMBL/GenBank/DDBJ whole genome shotgun (WGS) entry which is preliminary data.</text>
</comment>
<sequence length="39" mass="4681">MHLKNWKISNHREEITAERLTPFRVFIIANPREKFTAGE</sequence>
<evidence type="ECO:0000259" key="1">
    <source>
        <dbReference type="Pfam" id="PF23355"/>
    </source>
</evidence>
<dbReference type="Proteomes" id="UP000681720">
    <property type="component" value="Unassembled WGS sequence"/>
</dbReference>